<dbReference type="PIRSF" id="PIRSF034110">
    <property type="entry name" value="DUF1203"/>
    <property type="match status" value="1"/>
</dbReference>
<keyword evidence="2" id="KW-1185">Reference proteome</keyword>
<name>D3PYA1_STANL</name>
<evidence type="ECO:0000313" key="2">
    <source>
        <dbReference type="Proteomes" id="UP000000844"/>
    </source>
</evidence>
<reference evidence="1 2" key="1">
    <citation type="journal article" date="2009" name="Stand. Genomic Sci.">
        <title>Complete genome sequence of Stackebrandtia nassauensis type strain (LLR-40K-21).</title>
        <authorList>
            <person name="Munk C."/>
            <person name="Lapidus A."/>
            <person name="Copeland A."/>
            <person name="Jando M."/>
            <person name="Mayilraj S."/>
            <person name="Glavina Del Rio T."/>
            <person name="Nolan M."/>
            <person name="Chen F."/>
            <person name="Lucas S."/>
            <person name="Tice H."/>
            <person name="Cheng J.F."/>
            <person name="Han C."/>
            <person name="Detter J.C."/>
            <person name="Bruce D."/>
            <person name="Goodwin L."/>
            <person name="Chain P."/>
            <person name="Pitluck S."/>
            <person name="Goker M."/>
            <person name="Ovchinikova G."/>
            <person name="Pati A."/>
            <person name="Ivanova N."/>
            <person name="Mavromatis K."/>
            <person name="Chen A."/>
            <person name="Palaniappan K."/>
            <person name="Land M."/>
            <person name="Hauser L."/>
            <person name="Chang Y.J."/>
            <person name="Jeffries C.D."/>
            <person name="Bristow J."/>
            <person name="Eisen J.A."/>
            <person name="Markowitz V."/>
            <person name="Hugenholtz P."/>
            <person name="Kyrpides N.C."/>
            <person name="Klenk H.P."/>
        </authorList>
    </citation>
    <scope>NUCLEOTIDE SEQUENCE [LARGE SCALE GENOMIC DNA]</scope>
    <source>
        <strain evidence="2">DSM 44728 / CIP 108903 / NRRL B-16338 / NBRC 102104 / LLR-40K-21</strain>
    </source>
</reference>
<evidence type="ECO:0008006" key="3">
    <source>
        <dbReference type="Google" id="ProtNLM"/>
    </source>
</evidence>
<dbReference type="eggNOG" id="ENOG5030AP1">
    <property type="taxonomic scope" value="Bacteria"/>
</dbReference>
<evidence type="ECO:0000313" key="1">
    <source>
        <dbReference type="EMBL" id="ADD41468.1"/>
    </source>
</evidence>
<gene>
    <name evidence="1" type="ordered locus">Snas_1771</name>
</gene>
<organism evidence="1 2">
    <name type="scientific">Stackebrandtia nassauensis (strain DSM 44728 / CIP 108903 / NRRL B-16338 / NBRC 102104 / LLR-40K-21)</name>
    <dbReference type="NCBI Taxonomy" id="446470"/>
    <lineage>
        <taxon>Bacteria</taxon>
        <taxon>Bacillati</taxon>
        <taxon>Actinomycetota</taxon>
        <taxon>Actinomycetes</taxon>
        <taxon>Glycomycetales</taxon>
        <taxon>Glycomycetaceae</taxon>
        <taxon>Stackebrandtia</taxon>
    </lineage>
</organism>
<dbReference type="RefSeq" id="WP_013017039.1">
    <property type="nucleotide sequence ID" value="NC_013947.1"/>
</dbReference>
<dbReference type="Proteomes" id="UP000000844">
    <property type="component" value="Chromosome"/>
</dbReference>
<dbReference type="Pfam" id="PF06718">
    <property type="entry name" value="DUF1203"/>
    <property type="match status" value="1"/>
</dbReference>
<dbReference type="EMBL" id="CP001778">
    <property type="protein sequence ID" value="ADD41468.1"/>
    <property type="molecule type" value="Genomic_DNA"/>
</dbReference>
<dbReference type="HOGENOM" id="CLU_117181_1_0_11"/>
<dbReference type="KEGG" id="sna:Snas_1771"/>
<dbReference type="InterPro" id="IPR009593">
    <property type="entry name" value="DUF1203"/>
</dbReference>
<dbReference type="STRING" id="446470.Snas_1771"/>
<sequence>MTSTYTIAAIAPHILERLRELDDAGNPPEEHVDPEQPLRCCLRRSRDGERLFLVSYSPLRHWAAETGAKPGPYLEFGPVFIHAEDCGGPAEPGVPTGMLGQRRVCRAYNAEGRIIGGVYVEDDNPTVTSIEDTLAKQFADPATALVHVRAVEYGCFLYEVRRA</sequence>
<dbReference type="AlphaFoldDB" id="D3PYA1"/>
<accession>D3PYA1</accession>
<protein>
    <recommendedName>
        <fullName evidence="3">DUF1203 domain-containing protein</fullName>
    </recommendedName>
</protein>
<proteinExistence type="predicted"/>